<evidence type="ECO:0000256" key="1">
    <source>
        <dbReference type="SAM" id="MobiDB-lite"/>
    </source>
</evidence>
<evidence type="ECO:0000313" key="4">
    <source>
        <dbReference type="Proteomes" id="UP000595362"/>
    </source>
</evidence>
<gene>
    <name evidence="3" type="ORF">HYS17_11395</name>
</gene>
<organism evidence="3 4">
    <name type="scientific">Micavibrio aeruginosavorus</name>
    <dbReference type="NCBI Taxonomy" id="349221"/>
    <lineage>
        <taxon>Bacteria</taxon>
        <taxon>Pseudomonadati</taxon>
        <taxon>Bdellovibrionota</taxon>
        <taxon>Bdellovibrionia</taxon>
        <taxon>Bdellovibrionales</taxon>
        <taxon>Pseudobdellovibrionaceae</taxon>
        <taxon>Micavibrio</taxon>
    </lineage>
</organism>
<name>A0A7T5R1Z6_9BACT</name>
<sequence>MKLFRLSSLLALSLSIVSGAMLFSTAQKVQQTEIVLNRAQTAVAQERQTIRVLRAEWDYLNRPDRLESLVKNNLEMIPVKPEAVQGDTADLPDVFAPIVPARKPQQTPDSLPAVKTIPASLQEAAPSLTTPLPKPVAPQMPQEPARDQFRRLLNDLTPAAGGETP</sequence>
<dbReference type="EMBL" id="CP066681">
    <property type="protein sequence ID" value="QQG36080.1"/>
    <property type="molecule type" value="Genomic_DNA"/>
</dbReference>
<evidence type="ECO:0000313" key="3">
    <source>
        <dbReference type="EMBL" id="QQG36080.1"/>
    </source>
</evidence>
<reference evidence="3 4" key="1">
    <citation type="submission" date="2020-07" db="EMBL/GenBank/DDBJ databases">
        <title>Huge and variable diversity of episymbiotic CPR bacteria and DPANN archaea in groundwater ecosystems.</title>
        <authorList>
            <person name="He C.Y."/>
            <person name="Keren R."/>
            <person name="Whittaker M."/>
            <person name="Farag I.F."/>
            <person name="Doudna J."/>
            <person name="Cate J.H.D."/>
            <person name="Banfield J.F."/>
        </authorList>
    </citation>
    <scope>NUCLEOTIDE SEQUENCE [LARGE SCALE GENOMIC DNA]</scope>
    <source>
        <strain evidence="3">NC_groundwater_70_Ag_B-0.1um_54_66</strain>
    </source>
</reference>
<dbReference type="Proteomes" id="UP000595362">
    <property type="component" value="Chromosome"/>
</dbReference>
<evidence type="ECO:0000256" key="2">
    <source>
        <dbReference type="SAM" id="SignalP"/>
    </source>
</evidence>
<keyword evidence="2" id="KW-0732">Signal</keyword>
<accession>A0A7T5R1Z6</accession>
<feature type="signal peptide" evidence="2">
    <location>
        <begin position="1"/>
        <end position="20"/>
    </location>
</feature>
<feature type="chain" id="PRO_5032467746" evidence="2">
    <location>
        <begin position="21"/>
        <end position="165"/>
    </location>
</feature>
<dbReference type="AlphaFoldDB" id="A0A7T5R1Z6"/>
<proteinExistence type="predicted"/>
<feature type="region of interest" description="Disordered" evidence="1">
    <location>
        <begin position="101"/>
        <end position="148"/>
    </location>
</feature>
<protein>
    <submittedName>
        <fullName evidence="3">Energy transducer TonB</fullName>
    </submittedName>
</protein>